<keyword evidence="1" id="KW-0472">Membrane</keyword>
<protein>
    <submittedName>
        <fullName evidence="2">Uncharacterized protein</fullName>
    </submittedName>
</protein>
<keyword evidence="1" id="KW-0812">Transmembrane</keyword>
<organism evidence="2 3">
    <name type="scientific">Congzhengia minquanensis</name>
    <dbReference type="NCBI Taxonomy" id="2763657"/>
    <lineage>
        <taxon>Bacteria</taxon>
        <taxon>Bacillati</taxon>
        <taxon>Bacillota</taxon>
        <taxon>Clostridia</taxon>
        <taxon>Eubacteriales</taxon>
        <taxon>Oscillospiraceae</taxon>
        <taxon>Congzhengia</taxon>
    </lineage>
</organism>
<sequence length="67" mass="7248">MNFIKIIPWILIVLGAVLNFLVPVFLKKGAASPDAVMGKLYVTKSVGLILVIIGCIMIFWLGGKFGV</sequence>
<dbReference type="RefSeq" id="WP_177680605.1">
    <property type="nucleotide sequence ID" value="NZ_JACRSU010000001.1"/>
</dbReference>
<evidence type="ECO:0000256" key="1">
    <source>
        <dbReference type="SAM" id="Phobius"/>
    </source>
</evidence>
<keyword evidence="1" id="KW-1133">Transmembrane helix</keyword>
<reference evidence="2" key="1">
    <citation type="submission" date="2020-08" db="EMBL/GenBank/DDBJ databases">
        <title>Genome public.</title>
        <authorList>
            <person name="Liu C."/>
            <person name="Sun Q."/>
        </authorList>
    </citation>
    <scope>NUCLEOTIDE SEQUENCE</scope>
    <source>
        <strain evidence="2">H8</strain>
    </source>
</reference>
<comment type="caution">
    <text evidence="2">The sequence shown here is derived from an EMBL/GenBank/DDBJ whole genome shotgun (WGS) entry which is preliminary data.</text>
</comment>
<dbReference type="EMBL" id="JACRSU010000001">
    <property type="protein sequence ID" value="MBC8539664.1"/>
    <property type="molecule type" value="Genomic_DNA"/>
</dbReference>
<feature type="transmembrane region" description="Helical" evidence="1">
    <location>
        <begin position="46"/>
        <end position="63"/>
    </location>
</feature>
<feature type="transmembrane region" description="Helical" evidence="1">
    <location>
        <begin position="6"/>
        <end position="26"/>
    </location>
</feature>
<accession>A0A926DL00</accession>
<dbReference type="AlphaFoldDB" id="A0A926DL00"/>
<gene>
    <name evidence="2" type="ORF">H8698_01585</name>
</gene>
<dbReference type="Proteomes" id="UP000611762">
    <property type="component" value="Unassembled WGS sequence"/>
</dbReference>
<proteinExistence type="predicted"/>
<keyword evidence="3" id="KW-1185">Reference proteome</keyword>
<name>A0A926DL00_9FIRM</name>
<evidence type="ECO:0000313" key="2">
    <source>
        <dbReference type="EMBL" id="MBC8539664.1"/>
    </source>
</evidence>
<evidence type="ECO:0000313" key="3">
    <source>
        <dbReference type="Proteomes" id="UP000611762"/>
    </source>
</evidence>